<evidence type="ECO:0000313" key="3">
    <source>
        <dbReference type="Proteomes" id="UP000261875"/>
    </source>
</evidence>
<proteinExistence type="predicted"/>
<organism evidence="2 3">
    <name type="scientific">Candidatus Fukatsuia symbiotica</name>
    <dbReference type="NCBI Taxonomy" id="1878942"/>
    <lineage>
        <taxon>Bacteria</taxon>
        <taxon>Pseudomonadati</taxon>
        <taxon>Pseudomonadota</taxon>
        <taxon>Gammaproteobacteria</taxon>
        <taxon>Enterobacterales</taxon>
        <taxon>Yersiniaceae</taxon>
        <taxon>Candidatus Fukatsuia</taxon>
    </lineage>
</organism>
<reference evidence="2 3" key="1">
    <citation type="submission" date="2017-05" db="EMBL/GenBank/DDBJ databases">
        <title>Genome sequence of Candidatus Fukatsuia symbiotica and Candidatus Hamiltonella defensa from Acyrthosiphon pisum strain 5D.</title>
        <authorList>
            <person name="Patel V.A."/>
            <person name="Chevignon G."/>
            <person name="Russell J.A."/>
            <person name="Oliver K.M."/>
        </authorList>
    </citation>
    <scope>NUCLEOTIDE SEQUENCE [LARGE SCALE GENOMIC DNA]</scope>
    <source>
        <strain evidence="2 3">5D</strain>
    </source>
</reference>
<evidence type="ECO:0000256" key="1">
    <source>
        <dbReference type="SAM" id="MobiDB-lite"/>
    </source>
</evidence>
<sequence>MIESIGGVFYDSGSVSSNESKPPLRLRDRIKTLMDDLDKNATRPDDFDARSQGLKEAFYRFESDYKKSAIDSAKESYREPQRIRILRQSFKEKVISEAKLDDRLKAQDAAKDDDKIMESFGFKTLYKPWMSEIMTSSTAPSNEEDWGSKDEEEW</sequence>
<dbReference type="AlphaFoldDB" id="A0A2U8I934"/>
<accession>A0A2U8I934</accession>
<gene>
    <name evidence="2" type="ORF">CCS41_09020</name>
</gene>
<protein>
    <submittedName>
        <fullName evidence="2">Uncharacterized protein</fullName>
    </submittedName>
</protein>
<keyword evidence="3" id="KW-1185">Reference proteome</keyword>
<name>A0A2U8I934_9GAMM</name>
<dbReference type="KEGG" id="fsm:CCS41_09020"/>
<dbReference type="EMBL" id="CP021659">
    <property type="protein sequence ID" value="AWK14585.1"/>
    <property type="molecule type" value="Genomic_DNA"/>
</dbReference>
<feature type="region of interest" description="Disordered" evidence="1">
    <location>
        <begin position="1"/>
        <end position="23"/>
    </location>
</feature>
<dbReference type="RefSeq" id="WP_072550169.1">
    <property type="nucleotide sequence ID" value="NZ_CP021659.1"/>
</dbReference>
<dbReference type="STRING" id="1878942.GCA_900128755_01476"/>
<evidence type="ECO:0000313" key="2">
    <source>
        <dbReference type="EMBL" id="AWK14585.1"/>
    </source>
</evidence>
<dbReference type="Proteomes" id="UP000261875">
    <property type="component" value="Chromosome"/>
</dbReference>